<dbReference type="EMBL" id="LMWV01000046">
    <property type="protein sequence ID" value="KUN58435.1"/>
    <property type="molecule type" value="Genomic_DNA"/>
</dbReference>
<keyword evidence="3" id="KW-1185">Reference proteome</keyword>
<dbReference type="Pfam" id="PF21897">
    <property type="entry name" value="DUF6919"/>
    <property type="match status" value="1"/>
</dbReference>
<accession>A0A101RMY7</accession>
<evidence type="ECO:0000313" key="2">
    <source>
        <dbReference type="EMBL" id="KUN58435.1"/>
    </source>
</evidence>
<name>A0A101RMY7_9ACTN</name>
<protein>
    <recommendedName>
        <fullName evidence="1">DUF6919 domain-containing protein</fullName>
    </recommendedName>
</protein>
<evidence type="ECO:0000259" key="1">
    <source>
        <dbReference type="Pfam" id="PF21897"/>
    </source>
</evidence>
<feature type="domain" description="DUF6919" evidence="1">
    <location>
        <begin position="15"/>
        <end position="201"/>
    </location>
</feature>
<reference evidence="2 3" key="1">
    <citation type="submission" date="2015-10" db="EMBL/GenBank/DDBJ databases">
        <title>Draft genome sequence of Streptomyces griseorubiginosus DSM 40469, type strain for the species Streptomyces griseorubiginosus.</title>
        <authorList>
            <person name="Ruckert C."/>
            <person name="Winkler A."/>
            <person name="Kalinowski J."/>
            <person name="Kampfer P."/>
            <person name="Glaeser S."/>
        </authorList>
    </citation>
    <scope>NUCLEOTIDE SEQUENCE [LARGE SCALE GENOMIC DNA]</scope>
    <source>
        <strain evidence="2 3">DSM 40469</strain>
    </source>
</reference>
<evidence type="ECO:0000313" key="3">
    <source>
        <dbReference type="Proteomes" id="UP000054375"/>
    </source>
</evidence>
<comment type="caution">
    <text evidence="2">The sequence shown here is derived from an EMBL/GenBank/DDBJ whole genome shotgun (WGS) entry which is preliminary data.</text>
</comment>
<dbReference type="Proteomes" id="UP000054375">
    <property type="component" value="Unassembled WGS sequence"/>
</dbReference>
<dbReference type="AlphaFoldDB" id="A0A101RMY7"/>
<organism evidence="2 3">
    <name type="scientific">Streptomyces griseorubiginosus</name>
    <dbReference type="NCBI Taxonomy" id="67304"/>
    <lineage>
        <taxon>Bacteria</taxon>
        <taxon>Bacillati</taxon>
        <taxon>Actinomycetota</taxon>
        <taxon>Actinomycetes</taxon>
        <taxon>Kitasatosporales</taxon>
        <taxon>Streptomycetaceae</taxon>
        <taxon>Streptomyces</taxon>
    </lineage>
</organism>
<dbReference type="InterPro" id="IPR054212">
    <property type="entry name" value="DUF6919"/>
</dbReference>
<proteinExistence type="predicted"/>
<sequence length="224" mass="24794">MTSVDLTLPWMSRADRRRWRSARTISDLGELMALWLEGKIASRLGYQPRYGPDDETAHLVPTLAALCRAGYVTTQSQPGLVGTSMDGLWWEQRAALELVVTDPTLFHRLVDAAYAADLIVRINDYRPDGGVQEQPVVVTTCDGEAMTAFGGRISRADMAIQWPGLDRDLYRAVSTGTYVSIIAPEYGGAGEWMWVVLDFLTGQRRHDPADPWASSTPPTRPARG</sequence>
<gene>
    <name evidence="2" type="ORF">AQJ54_41960</name>
</gene>